<proteinExistence type="predicted"/>
<dbReference type="EMBL" id="JAJSOF020000045">
    <property type="protein sequence ID" value="KAJ4425320.1"/>
    <property type="molecule type" value="Genomic_DNA"/>
</dbReference>
<reference evidence="1 2" key="1">
    <citation type="journal article" date="2022" name="Allergy">
        <title>Genome assembly and annotation of Periplaneta americana reveal a comprehensive cockroach allergen profile.</title>
        <authorList>
            <person name="Wang L."/>
            <person name="Xiong Q."/>
            <person name="Saelim N."/>
            <person name="Wang L."/>
            <person name="Nong W."/>
            <person name="Wan A.T."/>
            <person name="Shi M."/>
            <person name="Liu X."/>
            <person name="Cao Q."/>
            <person name="Hui J.H.L."/>
            <person name="Sookrung N."/>
            <person name="Leung T.F."/>
            <person name="Tungtrongchitr A."/>
            <person name="Tsui S.K.W."/>
        </authorList>
    </citation>
    <scope>NUCLEOTIDE SEQUENCE [LARGE SCALE GENOMIC DNA]</scope>
    <source>
        <strain evidence="1">PWHHKU_190912</strain>
    </source>
</reference>
<evidence type="ECO:0000313" key="1">
    <source>
        <dbReference type="EMBL" id="KAJ4425320.1"/>
    </source>
</evidence>
<dbReference type="Proteomes" id="UP001148838">
    <property type="component" value="Unassembled WGS sequence"/>
</dbReference>
<accession>A0ABQ8RUG2</accession>
<sequence length="146" mass="17588">MAYKKMQQNYGTRKLVEEYKEERRAEKSNHKRKKKEWINAELDKLELLKSQNDFRRFYKDINMDRKQFKARTMLCRHEDGSMIGNEEDILERWRRHFNDLLNGNNSGRTPYTDKGWLTSDIRNNTSESSPINLEEVINTGEKLKNN</sequence>
<organism evidence="1 2">
    <name type="scientific">Periplaneta americana</name>
    <name type="common">American cockroach</name>
    <name type="synonym">Blatta americana</name>
    <dbReference type="NCBI Taxonomy" id="6978"/>
    <lineage>
        <taxon>Eukaryota</taxon>
        <taxon>Metazoa</taxon>
        <taxon>Ecdysozoa</taxon>
        <taxon>Arthropoda</taxon>
        <taxon>Hexapoda</taxon>
        <taxon>Insecta</taxon>
        <taxon>Pterygota</taxon>
        <taxon>Neoptera</taxon>
        <taxon>Polyneoptera</taxon>
        <taxon>Dictyoptera</taxon>
        <taxon>Blattodea</taxon>
        <taxon>Blattoidea</taxon>
        <taxon>Blattidae</taxon>
        <taxon>Blattinae</taxon>
        <taxon>Periplaneta</taxon>
    </lineage>
</organism>
<name>A0ABQ8RUG2_PERAM</name>
<protein>
    <submittedName>
        <fullName evidence="1">Uncharacterized protein</fullName>
    </submittedName>
</protein>
<gene>
    <name evidence="1" type="ORF">ANN_29115</name>
</gene>
<comment type="caution">
    <text evidence="1">The sequence shown here is derived from an EMBL/GenBank/DDBJ whole genome shotgun (WGS) entry which is preliminary data.</text>
</comment>
<evidence type="ECO:0000313" key="2">
    <source>
        <dbReference type="Proteomes" id="UP001148838"/>
    </source>
</evidence>
<keyword evidence="2" id="KW-1185">Reference proteome</keyword>